<protein>
    <submittedName>
        <fullName evidence="2">Type IV toxin-antitoxin system AbiEi family antitoxin domain-containing protein</fullName>
    </submittedName>
</protein>
<dbReference type="Proteomes" id="UP000679335">
    <property type="component" value="Chromosome"/>
</dbReference>
<proteinExistence type="predicted"/>
<accession>A0ABX8GNL0</accession>
<sequence length="194" mass="20742">MSRTAALPPHAFTLEEAAAAGVNARAVQRLAADGRLERLGRGLYQRPETAGHDTDLYAAATRAPDATLCLMSALAHHALVDAIPGRIDLALPRGTRRPAVVGTVRWHMFDAATFTLGRTTTPVAGTAATVGLYSAERSIVDAFRLRGEIGYETGIEALRTWLRRRGSSSAALLSIARTLPRAQGPLREALSYLT</sequence>
<evidence type="ECO:0000313" key="3">
    <source>
        <dbReference type="Proteomes" id="UP000679335"/>
    </source>
</evidence>
<dbReference type="RefSeq" id="WP_208197960.1">
    <property type="nucleotide sequence ID" value="NZ_CP076023.1"/>
</dbReference>
<dbReference type="Pfam" id="PF13338">
    <property type="entry name" value="AbiEi_4"/>
    <property type="match status" value="1"/>
</dbReference>
<organism evidence="2 3">
    <name type="scientific">Cellulomonas dongxiuzhuiae</name>
    <dbReference type="NCBI Taxonomy" id="2819979"/>
    <lineage>
        <taxon>Bacteria</taxon>
        <taxon>Bacillati</taxon>
        <taxon>Actinomycetota</taxon>
        <taxon>Actinomycetes</taxon>
        <taxon>Micrococcales</taxon>
        <taxon>Cellulomonadaceae</taxon>
        <taxon>Cellulomonas</taxon>
    </lineage>
</organism>
<name>A0ABX8GNL0_9CELL</name>
<reference evidence="2 3" key="1">
    <citation type="submission" date="2021-05" db="EMBL/GenBank/DDBJ databases">
        <title>Novel species in genus Cellulomonas.</title>
        <authorList>
            <person name="Zhang G."/>
        </authorList>
    </citation>
    <scope>NUCLEOTIDE SEQUENCE [LARGE SCALE GENOMIC DNA]</scope>
    <source>
        <strain evidence="3">zg-ZUI157</strain>
    </source>
</reference>
<keyword evidence="3" id="KW-1185">Reference proteome</keyword>
<dbReference type="EMBL" id="CP076023">
    <property type="protein sequence ID" value="QWC16804.1"/>
    <property type="molecule type" value="Genomic_DNA"/>
</dbReference>
<feature type="domain" description="AbiEi antitoxin N-terminal" evidence="1">
    <location>
        <begin position="12"/>
        <end position="47"/>
    </location>
</feature>
<dbReference type="InterPro" id="IPR025159">
    <property type="entry name" value="AbiEi_N"/>
</dbReference>
<evidence type="ECO:0000313" key="2">
    <source>
        <dbReference type="EMBL" id="QWC16804.1"/>
    </source>
</evidence>
<gene>
    <name evidence="2" type="ORF">KKR89_03955</name>
</gene>
<evidence type="ECO:0000259" key="1">
    <source>
        <dbReference type="Pfam" id="PF13338"/>
    </source>
</evidence>